<dbReference type="EMBL" id="AZEF01000025">
    <property type="protein sequence ID" value="KRL01512.1"/>
    <property type="molecule type" value="Genomic_DNA"/>
</dbReference>
<evidence type="ECO:0000256" key="1">
    <source>
        <dbReference type="ARBA" id="ARBA00001933"/>
    </source>
</evidence>
<dbReference type="CDD" id="cd00609">
    <property type="entry name" value="AAT_like"/>
    <property type="match status" value="1"/>
</dbReference>
<evidence type="ECO:0000256" key="6">
    <source>
        <dbReference type="RuleBase" id="RU000481"/>
    </source>
</evidence>
<sequence>MDSNFIFMERYKMKRNRFNNRVEQIAVSDIRQFDSEVSSIPGIIKLTLGEPDFNTPDHIKKAAIKAIEDNHSHYTPNAGIMELRKAAAEYYNEKFGFNYKPEQVVTTIGATEGIAASLQAILNPEDVVIVPTPIFPIYIPDTLLNQGRIITVDTSEDNFILTPERLRRVFDEYPLAHVKAVVLNYPNNPTGITYTREQLRGLAEVVKEQDIWAISDEIYAELTYNHKHASLAEFAPDNTVIINGLSKSHAMTGWRIGYIMGPQDFIEQVIKSHQYMVTAPTANAQYAALEAMKNGKKDSVAMQKEYLKRRELLVKELKKAGFKIVRPDGAFYIFAKIPAKCPQDSWEFVRSLARDAKVALIPGISFGAGGEGYVRISYAASMENLQEAVKRIQQYVAAQA</sequence>
<dbReference type="InterPro" id="IPR004839">
    <property type="entry name" value="Aminotransferase_I/II_large"/>
</dbReference>
<dbReference type="InterPro" id="IPR015422">
    <property type="entry name" value="PyrdxlP-dep_Trfase_small"/>
</dbReference>
<dbReference type="FunFam" id="3.40.640.10:FF:000033">
    <property type="entry name" value="Aspartate aminotransferase"/>
    <property type="match status" value="1"/>
</dbReference>
<comment type="similarity">
    <text evidence="2 6">Belongs to the class-I pyridoxal-phosphate-dependent aminotransferase family.</text>
</comment>
<keyword evidence="9" id="KW-1185">Reference proteome</keyword>
<name>A0A0R1MDG5_9LACO</name>
<accession>A0A0R1MDG5</accession>
<keyword evidence="3 6" id="KW-0032">Aminotransferase</keyword>
<dbReference type="GO" id="GO:0006520">
    <property type="term" value="P:amino acid metabolic process"/>
    <property type="evidence" value="ECO:0007669"/>
    <property type="project" value="InterPro"/>
</dbReference>
<dbReference type="PANTHER" id="PTHR46383">
    <property type="entry name" value="ASPARTATE AMINOTRANSFERASE"/>
    <property type="match status" value="1"/>
</dbReference>
<dbReference type="GO" id="GO:0008483">
    <property type="term" value="F:transaminase activity"/>
    <property type="evidence" value="ECO:0007669"/>
    <property type="project" value="UniProtKB-KW"/>
</dbReference>
<dbReference type="Gene3D" id="3.90.1150.10">
    <property type="entry name" value="Aspartate Aminotransferase, domain 1"/>
    <property type="match status" value="1"/>
</dbReference>
<evidence type="ECO:0000313" key="8">
    <source>
        <dbReference type="EMBL" id="KRL01512.1"/>
    </source>
</evidence>
<dbReference type="AlphaFoldDB" id="A0A0R1MDG5"/>
<proteinExistence type="inferred from homology"/>
<dbReference type="PATRIC" id="fig|1423731.3.peg.1226"/>
<keyword evidence="5" id="KW-0663">Pyridoxal phosphate</keyword>
<dbReference type="SUPFAM" id="SSF53383">
    <property type="entry name" value="PLP-dependent transferases"/>
    <property type="match status" value="1"/>
</dbReference>
<evidence type="ECO:0000313" key="9">
    <source>
        <dbReference type="Proteomes" id="UP000051621"/>
    </source>
</evidence>
<dbReference type="Proteomes" id="UP000051621">
    <property type="component" value="Unassembled WGS sequence"/>
</dbReference>
<reference evidence="8 9" key="1">
    <citation type="journal article" date="2015" name="Genome Announc.">
        <title>Expanding the biotechnology potential of lactobacilli through comparative genomics of 213 strains and associated genera.</title>
        <authorList>
            <person name="Sun Z."/>
            <person name="Harris H.M."/>
            <person name="McCann A."/>
            <person name="Guo C."/>
            <person name="Argimon S."/>
            <person name="Zhang W."/>
            <person name="Yang X."/>
            <person name="Jeffery I.B."/>
            <person name="Cooney J.C."/>
            <person name="Kagawa T.F."/>
            <person name="Liu W."/>
            <person name="Song Y."/>
            <person name="Salvetti E."/>
            <person name="Wrobel A."/>
            <person name="Rasinkangas P."/>
            <person name="Parkhill J."/>
            <person name="Rea M.C."/>
            <person name="O'Sullivan O."/>
            <person name="Ritari J."/>
            <person name="Douillard F.P."/>
            <person name="Paul Ross R."/>
            <person name="Yang R."/>
            <person name="Briner A.E."/>
            <person name="Felis G.E."/>
            <person name="de Vos W.M."/>
            <person name="Barrangou R."/>
            <person name="Klaenhammer T.R."/>
            <person name="Caufield P.W."/>
            <person name="Cui Y."/>
            <person name="Zhang H."/>
            <person name="O'Toole P.W."/>
        </authorList>
    </citation>
    <scope>NUCLEOTIDE SEQUENCE [LARGE SCALE GENOMIC DNA]</scope>
    <source>
        <strain evidence="8 9">DSM 19910</strain>
    </source>
</reference>
<dbReference type="Gene3D" id="3.40.640.10">
    <property type="entry name" value="Type I PLP-dependent aspartate aminotransferase-like (Major domain)"/>
    <property type="match status" value="1"/>
</dbReference>
<dbReference type="EC" id="2.6.1.-" evidence="6"/>
<dbReference type="InterPro" id="IPR015421">
    <property type="entry name" value="PyrdxlP-dep_Trfase_major"/>
</dbReference>
<comment type="cofactor">
    <cofactor evidence="1 6">
        <name>pyridoxal 5'-phosphate</name>
        <dbReference type="ChEBI" id="CHEBI:597326"/>
    </cofactor>
</comment>
<evidence type="ECO:0000259" key="7">
    <source>
        <dbReference type="Pfam" id="PF00155"/>
    </source>
</evidence>
<feature type="domain" description="Aminotransferase class I/classII large" evidence="7">
    <location>
        <begin position="43"/>
        <end position="392"/>
    </location>
</feature>
<dbReference type="GO" id="GO:0030170">
    <property type="term" value="F:pyridoxal phosphate binding"/>
    <property type="evidence" value="ECO:0007669"/>
    <property type="project" value="InterPro"/>
</dbReference>
<evidence type="ECO:0000256" key="2">
    <source>
        <dbReference type="ARBA" id="ARBA00007441"/>
    </source>
</evidence>
<evidence type="ECO:0000256" key="4">
    <source>
        <dbReference type="ARBA" id="ARBA00022679"/>
    </source>
</evidence>
<dbReference type="PANTHER" id="PTHR46383:SF4">
    <property type="entry name" value="AMINOTRANSFERASE"/>
    <property type="match status" value="1"/>
</dbReference>
<comment type="caution">
    <text evidence="8">The sequence shown here is derived from an EMBL/GenBank/DDBJ whole genome shotgun (WGS) entry which is preliminary data.</text>
</comment>
<dbReference type="Pfam" id="PF00155">
    <property type="entry name" value="Aminotran_1_2"/>
    <property type="match status" value="1"/>
</dbReference>
<dbReference type="InterPro" id="IPR004838">
    <property type="entry name" value="NHTrfase_class1_PyrdxlP-BS"/>
</dbReference>
<evidence type="ECO:0000256" key="5">
    <source>
        <dbReference type="ARBA" id="ARBA00022898"/>
    </source>
</evidence>
<dbReference type="InterPro" id="IPR050596">
    <property type="entry name" value="AspAT/PAT-like"/>
</dbReference>
<protein>
    <recommendedName>
        <fullName evidence="6">Aminotransferase</fullName>
        <ecNumber evidence="6">2.6.1.-</ecNumber>
    </recommendedName>
</protein>
<dbReference type="NCBIfam" id="NF005588">
    <property type="entry name" value="PRK07309.1"/>
    <property type="match status" value="1"/>
</dbReference>
<evidence type="ECO:0000256" key="3">
    <source>
        <dbReference type="ARBA" id="ARBA00022576"/>
    </source>
</evidence>
<organism evidence="8 9">
    <name type="scientific">Liquorilactobacillus capillatus DSM 19910</name>
    <dbReference type="NCBI Taxonomy" id="1423731"/>
    <lineage>
        <taxon>Bacteria</taxon>
        <taxon>Bacillati</taxon>
        <taxon>Bacillota</taxon>
        <taxon>Bacilli</taxon>
        <taxon>Lactobacillales</taxon>
        <taxon>Lactobacillaceae</taxon>
        <taxon>Liquorilactobacillus</taxon>
    </lineage>
</organism>
<keyword evidence="4 6" id="KW-0808">Transferase</keyword>
<dbReference type="STRING" id="1423731.FC81_GL001195"/>
<gene>
    <name evidence="8" type="ORF">FC81_GL001195</name>
</gene>
<dbReference type="InterPro" id="IPR015424">
    <property type="entry name" value="PyrdxlP-dep_Trfase"/>
</dbReference>
<dbReference type="PROSITE" id="PS00105">
    <property type="entry name" value="AA_TRANSFER_CLASS_1"/>
    <property type="match status" value="1"/>
</dbReference>